<dbReference type="Gene3D" id="3.10.10.10">
    <property type="entry name" value="HIV Type 1 Reverse Transcriptase, subunit A, domain 1"/>
    <property type="match status" value="1"/>
</dbReference>
<feature type="region of interest" description="Disordered" evidence="6">
    <location>
        <begin position="658"/>
        <end position="698"/>
    </location>
</feature>
<dbReference type="InterPro" id="IPR050951">
    <property type="entry name" value="Retrovirus_Pol_polyprotein"/>
</dbReference>
<dbReference type="InterPro" id="IPR043502">
    <property type="entry name" value="DNA/RNA_pol_sf"/>
</dbReference>
<feature type="compositionally biased region" description="Basic and acidic residues" evidence="6">
    <location>
        <begin position="659"/>
        <end position="673"/>
    </location>
</feature>
<dbReference type="GO" id="GO:0016779">
    <property type="term" value="F:nucleotidyltransferase activity"/>
    <property type="evidence" value="ECO:0007669"/>
    <property type="project" value="UniProtKB-KW"/>
</dbReference>
<dbReference type="Pfam" id="PF00078">
    <property type="entry name" value="RVT_1"/>
    <property type="match status" value="1"/>
</dbReference>
<dbReference type="EMBL" id="AC120497">
    <property type="protein sequence ID" value="AAM74403.1"/>
    <property type="molecule type" value="Genomic_DNA"/>
</dbReference>
<dbReference type="PROSITE" id="PS50994">
    <property type="entry name" value="INTEGRASE"/>
    <property type="match status" value="1"/>
</dbReference>
<dbReference type="InterPro" id="IPR012337">
    <property type="entry name" value="RNaseH-like_sf"/>
</dbReference>
<protein>
    <submittedName>
        <fullName evidence="8">Retroelement</fullName>
    </submittedName>
</protein>
<dbReference type="Pfam" id="PF00665">
    <property type="entry name" value="rve"/>
    <property type="match status" value="1"/>
</dbReference>
<feature type="region of interest" description="Disordered" evidence="6">
    <location>
        <begin position="871"/>
        <end position="901"/>
    </location>
</feature>
<dbReference type="InterPro" id="IPR043128">
    <property type="entry name" value="Rev_trsase/Diguanyl_cyclase"/>
</dbReference>
<organism evidence="8 9">
    <name type="scientific">Oryza sativa subsp. japonica</name>
    <name type="common">Rice</name>
    <dbReference type="NCBI Taxonomy" id="39947"/>
    <lineage>
        <taxon>Eukaryota</taxon>
        <taxon>Viridiplantae</taxon>
        <taxon>Streptophyta</taxon>
        <taxon>Embryophyta</taxon>
        <taxon>Tracheophyta</taxon>
        <taxon>Spermatophyta</taxon>
        <taxon>Magnoliopsida</taxon>
        <taxon>Liliopsida</taxon>
        <taxon>Poales</taxon>
        <taxon>Poaceae</taxon>
        <taxon>BOP clade</taxon>
        <taxon>Oryzoideae</taxon>
        <taxon>Oryzeae</taxon>
        <taxon>Oryzinae</taxon>
        <taxon>Oryza</taxon>
        <taxon>Oryza sativa</taxon>
    </lineage>
</organism>
<sequence>MTKPPSKTEVEPSNVIPVTLDDFEGKDRQAMEEYINELTREALMRASTRTRQGVIIKPGPRPKLTPDVVSNDEVSQSIQQQIASTIDSSMVAFKDRLDVMFKGKFDEFLRMKFDSLMDDYTLKDKASTTANQPPIDQTGSKTDGTAFTAGQTGYYPGGQTGSQAGPTAHLDTGQTGPWAGQTGAIVPIQGIDPMTNASYLYHFRTFNPPVSIATSSPQVPPHVPNAYNDVSRGYPPDTRQGQYNHIAPQTQPIRPPNPPPNQHGPNNMEDIISDIIKNRFGIETRNRARTYKKPYPDYYDNVPFPRNYRVPEFAKFSGEDGKTTWEHVGQFLAQCGEANSDTFKLRLFSLSLSGNAFTWFTSLPANSIHTWVQLEEQFHDYFYTGETELRLCDLTSVKQKYNEFVIDYIKRFRDVRNRCYTLNIADRDLAGLAFNGLVAPLRERLDGQQFLDVSQLMQRALAQESRVKDNRKLARPFDKKPNVNVVDYPEASDSEEEGDHDIYVAEWSWTNKNKPFVCSNLMPTPCKDRQSEVKYSFDVAKFDKIFDYLLQEKQIKLPKGHVIPSQEELKHRAYCKWHDSHSHSTNDCNVFRRQVQSAIDEGRLKFIDGSKMKLDHDPFPVNAINFNDKKVLIRPEQAKSTKGKKVVIGEPRSKMIVPKKPEKYEKQGGDKIRNKGKRPRSPPMERFGHSPRRSHSPSYHYPQDMSWGSYPMPLPGYPYPYFMPWGATPPMFNHMPPMQFNQGWGGPRRPILERLSSPNGSRFYGKNWANEEKREGKRVKVEERTSEVNTIKVGSYDVPIPIGDGVEVSPNKKSEAGRSDRRPYSSLTDASGRSDRAPDVGLTGASGWSDWWSTAGLTGLQRRFDRRIAKGNVEASSSSNKVNRGHYLPPGTEPNPRWMPKDLTATQKRRLQRLRAQELREKRAKEQRDKMFNELRPPPEKEEQSVDKGELSPKEDMDINMVCMLLMEFCAMDEAEVAQFSLGPKDAVFEKPDESNRYMKPLYLKGHVDGKPVSRMLVDGDAAVNLMPYSLFKMLGREDDELKKTNMILNGFNGEPTEAKGIFSAELTVGNKTLPTAFFIVNVQGNYNVILGRCWIHANCCVPSTLHQCLIQWDGDDVEIVQADTSAEVAMADATFEWRHGNIQCLSGRDLSKANLEWLQKRVQEYRSTKNDIGETVEDFDEVKKLGKGFTSADPLEEVDIGDETKPRPTFVNKNMKADYKVKIIELLKEYVDCFAWEYHEMPGLSRELVEHRLPIKPGFRPYKQPSRRFNPLLYDRVKEKIDRLLKAGDLNKTTPKDEYPMPIADMMINDASGHKVISFLDGNASYNQIFMAEEDMYKTAFRCPGFIGLFEWVVMTIWLKNAGATYQRAMNLIFHDLLGIILEICIDDIVVQSDGMEGHIADLRLAFERMRRYGLKMNPLKCAFGVSAGKFLGFMVHERGVEIDPKKIEKSRDFKAPTCKKEVQKLLGKVNYLRRFISNLAAHAFKYTLPDEDLYRRNIDDVLLECLDKDQSKVAMGEIHEGICGTHQSAHKMNWLLRRAGFYWSKMIDDCFKYYRGCKACQRFGNGYRFVLVATDYFTKWAEAMPLKNMTHMEVIDFILKHIIHRFGIPQTLTTDQGASFMSKEVKNFAESYGIKLLSSSPYYAQANGQAESSNKTLLKLVKKKIEEYPKRWHEVLFEALWAHRISKHGATKVTPFELVYGQEAVLPVEVNLGSLRNVKKDDLSSEDYKTLMGDNLDEVIDKRLKALEEIEKEKKRVAKAYNKRVKAKLFQVGDLVWKTIFPLGTRSKEFGKWSPSWEGPYRVCGIVRGNAYFLETLQGERFQRAINGKYLKKYFPSVWQDA</sequence>
<dbReference type="InterPro" id="IPR005162">
    <property type="entry name" value="Retrotrans_gag_dom"/>
</dbReference>
<feature type="coiled-coil region" evidence="5">
    <location>
        <begin position="1738"/>
        <end position="1766"/>
    </location>
</feature>
<dbReference type="CDD" id="cd01647">
    <property type="entry name" value="RT_LTR"/>
    <property type="match status" value="1"/>
</dbReference>
<dbReference type="CDD" id="cd00303">
    <property type="entry name" value="retropepsin_like"/>
    <property type="match status" value="1"/>
</dbReference>
<dbReference type="Proteomes" id="UP000000763">
    <property type="component" value="Chromosome 10"/>
</dbReference>
<feature type="region of interest" description="Disordered" evidence="6">
    <location>
        <begin position="799"/>
        <end position="845"/>
    </location>
</feature>
<evidence type="ECO:0000256" key="4">
    <source>
        <dbReference type="ARBA" id="ARBA00022759"/>
    </source>
</evidence>
<dbReference type="GO" id="GO:0015074">
    <property type="term" value="P:DNA integration"/>
    <property type="evidence" value="ECO:0007669"/>
    <property type="project" value="InterPro"/>
</dbReference>
<keyword evidence="2" id="KW-0548">Nucleotidyltransferase</keyword>
<proteinExistence type="predicted"/>
<evidence type="ECO:0000256" key="2">
    <source>
        <dbReference type="ARBA" id="ARBA00022695"/>
    </source>
</evidence>
<evidence type="ECO:0000256" key="1">
    <source>
        <dbReference type="ARBA" id="ARBA00022679"/>
    </source>
</evidence>
<dbReference type="SUPFAM" id="SSF56672">
    <property type="entry name" value="DNA/RNA polymerases"/>
    <property type="match status" value="1"/>
</dbReference>
<dbReference type="InterPro" id="IPR000477">
    <property type="entry name" value="RT_dom"/>
</dbReference>
<accession>Q8LM84</accession>
<dbReference type="Gene3D" id="2.40.70.10">
    <property type="entry name" value="Acid Proteases"/>
    <property type="match status" value="1"/>
</dbReference>
<evidence type="ECO:0000256" key="3">
    <source>
        <dbReference type="ARBA" id="ARBA00022722"/>
    </source>
</evidence>
<feature type="domain" description="Integrase catalytic" evidence="7">
    <location>
        <begin position="1528"/>
        <end position="1705"/>
    </location>
</feature>
<dbReference type="InterPro" id="IPR001584">
    <property type="entry name" value="Integrase_cat-core"/>
</dbReference>
<dbReference type="GO" id="GO:0004519">
    <property type="term" value="F:endonuclease activity"/>
    <property type="evidence" value="ECO:0007669"/>
    <property type="project" value="UniProtKB-KW"/>
</dbReference>
<keyword evidence="4" id="KW-0255">Endonuclease</keyword>
<dbReference type="Gene3D" id="3.30.420.10">
    <property type="entry name" value="Ribonuclease H-like superfamily/Ribonuclease H"/>
    <property type="match status" value="1"/>
</dbReference>
<feature type="compositionally biased region" description="Pro residues" evidence="6">
    <location>
        <begin position="253"/>
        <end position="262"/>
    </location>
</feature>
<dbReference type="PANTHER" id="PTHR37984">
    <property type="entry name" value="PROTEIN CBG26694"/>
    <property type="match status" value="1"/>
</dbReference>
<dbReference type="Gene3D" id="3.30.70.270">
    <property type="match status" value="2"/>
</dbReference>
<evidence type="ECO:0000256" key="5">
    <source>
        <dbReference type="SAM" id="Coils"/>
    </source>
</evidence>
<reference evidence="9" key="2">
    <citation type="journal article" date="2008" name="Nucleic Acids Res.">
        <title>The rice annotation project database (RAP-DB): 2008 update.</title>
        <authorList>
            <consortium name="The rice annotation project (RAP)"/>
        </authorList>
    </citation>
    <scope>GENOME REANNOTATION</scope>
    <source>
        <strain evidence="9">cv. Nipponbare</strain>
    </source>
</reference>
<dbReference type="GO" id="GO:0003676">
    <property type="term" value="F:nucleic acid binding"/>
    <property type="evidence" value="ECO:0007669"/>
    <property type="project" value="InterPro"/>
</dbReference>
<gene>
    <name evidence="8" type="primary">OSJNAa0082N11.3</name>
</gene>
<dbReference type="Pfam" id="PF03732">
    <property type="entry name" value="Retrotrans_gag"/>
    <property type="match status" value="1"/>
</dbReference>
<evidence type="ECO:0000256" key="6">
    <source>
        <dbReference type="SAM" id="MobiDB-lite"/>
    </source>
</evidence>
<name>Q8LM84_ORYSJ</name>
<keyword evidence="1" id="KW-0808">Transferase</keyword>
<dbReference type="PANTHER" id="PTHR37984:SF5">
    <property type="entry name" value="PROTEIN NYNRIN-LIKE"/>
    <property type="match status" value="1"/>
</dbReference>
<evidence type="ECO:0000313" key="9">
    <source>
        <dbReference type="Proteomes" id="UP000000763"/>
    </source>
</evidence>
<dbReference type="Pfam" id="PF17921">
    <property type="entry name" value="Integrase_H2C2"/>
    <property type="match status" value="1"/>
</dbReference>
<evidence type="ECO:0000313" key="8">
    <source>
        <dbReference type="EMBL" id="AAM74403.1"/>
    </source>
</evidence>
<dbReference type="SUPFAM" id="SSF53098">
    <property type="entry name" value="Ribonuclease H-like"/>
    <property type="match status" value="1"/>
</dbReference>
<dbReference type="SUPFAM" id="SSF50630">
    <property type="entry name" value="Acid proteases"/>
    <property type="match status" value="1"/>
</dbReference>
<feature type="region of interest" description="Disordered" evidence="6">
    <location>
        <begin position="920"/>
        <end position="953"/>
    </location>
</feature>
<feature type="compositionally biased region" description="Basic and acidic residues" evidence="6">
    <location>
        <begin position="810"/>
        <end position="823"/>
    </location>
</feature>
<dbReference type="InterPro" id="IPR021109">
    <property type="entry name" value="Peptidase_aspartic_dom_sf"/>
</dbReference>
<reference evidence="9" key="1">
    <citation type="journal article" date="2005" name="Nature">
        <title>The map-based sequence of the rice genome.</title>
        <authorList>
            <consortium name="International rice genome sequencing project (IRGSP)"/>
            <person name="Matsumoto T."/>
            <person name="Wu J."/>
            <person name="Kanamori H."/>
            <person name="Katayose Y."/>
            <person name="Fujisawa M."/>
            <person name="Namiki N."/>
            <person name="Mizuno H."/>
            <person name="Yamamoto K."/>
            <person name="Antonio B.A."/>
            <person name="Baba T."/>
            <person name="Sakata K."/>
            <person name="Nagamura Y."/>
            <person name="Aoki H."/>
            <person name="Arikawa K."/>
            <person name="Arita K."/>
            <person name="Bito T."/>
            <person name="Chiden Y."/>
            <person name="Fujitsuka N."/>
            <person name="Fukunaka R."/>
            <person name="Hamada M."/>
            <person name="Harada C."/>
            <person name="Hayashi A."/>
            <person name="Hijishita S."/>
            <person name="Honda M."/>
            <person name="Hosokawa S."/>
            <person name="Ichikawa Y."/>
            <person name="Idonuma A."/>
            <person name="Iijima M."/>
            <person name="Ikeda M."/>
            <person name="Ikeno M."/>
            <person name="Ito K."/>
            <person name="Ito S."/>
            <person name="Ito T."/>
            <person name="Ito Y."/>
            <person name="Ito Y."/>
            <person name="Iwabuchi A."/>
            <person name="Kamiya K."/>
            <person name="Karasawa W."/>
            <person name="Kurita K."/>
            <person name="Katagiri S."/>
            <person name="Kikuta A."/>
            <person name="Kobayashi H."/>
            <person name="Kobayashi N."/>
            <person name="Machita K."/>
            <person name="Maehara T."/>
            <person name="Masukawa M."/>
            <person name="Mizubayashi T."/>
            <person name="Mukai Y."/>
            <person name="Nagasaki H."/>
            <person name="Nagata Y."/>
            <person name="Naito S."/>
            <person name="Nakashima M."/>
            <person name="Nakama Y."/>
            <person name="Nakamichi Y."/>
            <person name="Nakamura M."/>
            <person name="Meguro A."/>
            <person name="Negishi M."/>
            <person name="Ohta I."/>
            <person name="Ohta T."/>
            <person name="Okamoto M."/>
            <person name="Ono N."/>
            <person name="Saji S."/>
            <person name="Sakaguchi M."/>
            <person name="Sakai K."/>
            <person name="Shibata M."/>
            <person name="Shimokawa T."/>
            <person name="Song J."/>
            <person name="Takazaki Y."/>
            <person name="Terasawa K."/>
            <person name="Tsugane M."/>
            <person name="Tsuji K."/>
            <person name="Ueda S."/>
            <person name="Waki K."/>
            <person name="Yamagata H."/>
            <person name="Yamamoto M."/>
            <person name="Yamamoto S."/>
            <person name="Yamane H."/>
            <person name="Yoshiki S."/>
            <person name="Yoshihara R."/>
            <person name="Yukawa K."/>
            <person name="Zhong H."/>
            <person name="Yano M."/>
            <person name="Yuan Q."/>
            <person name="Ouyang S."/>
            <person name="Liu J."/>
            <person name="Jones K.M."/>
            <person name="Gansberger K."/>
            <person name="Moffat K."/>
            <person name="Hill J."/>
            <person name="Bera J."/>
            <person name="Fadrosh D."/>
            <person name="Jin S."/>
            <person name="Johri S."/>
            <person name="Kim M."/>
            <person name="Overton L."/>
            <person name="Reardon M."/>
            <person name="Tsitrin T."/>
            <person name="Vuong H."/>
            <person name="Weaver B."/>
            <person name="Ciecko A."/>
            <person name="Tallon L."/>
            <person name="Jackson J."/>
            <person name="Pai G."/>
            <person name="Aken S.V."/>
            <person name="Utterback T."/>
            <person name="Reidmuller S."/>
            <person name="Feldblyum T."/>
            <person name="Hsiao J."/>
            <person name="Zismann V."/>
            <person name="Iobst S."/>
            <person name="de Vazeille A.R."/>
            <person name="Buell C.R."/>
            <person name="Ying K."/>
            <person name="Li Y."/>
            <person name="Lu T."/>
            <person name="Huang Y."/>
            <person name="Zhao Q."/>
            <person name="Feng Q."/>
            <person name="Zhang L."/>
            <person name="Zhu J."/>
            <person name="Weng Q."/>
            <person name="Mu J."/>
            <person name="Lu Y."/>
            <person name="Fan D."/>
            <person name="Liu Y."/>
            <person name="Guan J."/>
            <person name="Zhang Y."/>
            <person name="Yu S."/>
            <person name="Liu X."/>
            <person name="Zhang Y."/>
            <person name="Hong G."/>
            <person name="Han B."/>
            <person name="Choisne N."/>
            <person name="Demange N."/>
            <person name="Orjeda G."/>
            <person name="Samain S."/>
            <person name="Cattolico L."/>
            <person name="Pelletier E."/>
            <person name="Couloux A."/>
            <person name="Segurens B."/>
            <person name="Wincker P."/>
            <person name="D'Hont A."/>
            <person name="Scarpelli C."/>
            <person name="Weissenbach J."/>
            <person name="Salanoubat M."/>
            <person name="Quetier F."/>
            <person name="Yu Y."/>
            <person name="Kim H.R."/>
            <person name="Rambo T."/>
            <person name="Currie J."/>
            <person name="Collura K."/>
            <person name="Luo M."/>
            <person name="Yang T."/>
            <person name="Ammiraju J.S.S."/>
            <person name="Engler F."/>
            <person name="Soderlund C."/>
            <person name="Wing R.A."/>
            <person name="Palmer L.E."/>
            <person name="de la Bastide M."/>
            <person name="Spiegel L."/>
            <person name="Nascimento L."/>
            <person name="Zutavern T."/>
            <person name="O'Shaughnessy A."/>
            <person name="Dike S."/>
            <person name="Dedhia N."/>
            <person name="Preston R."/>
            <person name="Balija V."/>
            <person name="McCombie W.R."/>
            <person name="Chow T."/>
            <person name="Chen H."/>
            <person name="Chung M."/>
            <person name="Chen C."/>
            <person name="Shaw J."/>
            <person name="Wu H."/>
            <person name="Hsiao K."/>
            <person name="Chao Y."/>
            <person name="Chu M."/>
            <person name="Cheng C."/>
            <person name="Hour A."/>
            <person name="Lee P."/>
            <person name="Lin S."/>
            <person name="Lin Y."/>
            <person name="Liou J."/>
            <person name="Liu S."/>
            <person name="Hsing Y."/>
            <person name="Raghuvanshi S."/>
            <person name="Mohanty A."/>
            <person name="Bharti A.K."/>
            <person name="Gaur A."/>
            <person name="Gupta V."/>
            <person name="Kumar D."/>
            <person name="Ravi V."/>
            <person name="Vij S."/>
            <person name="Kapur A."/>
            <person name="Khurana P."/>
            <person name="Khurana P."/>
            <person name="Khurana J.P."/>
            <person name="Tyagi A.K."/>
            <person name="Gaikwad K."/>
            <person name="Singh A."/>
            <person name="Dalal V."/>
            <person name="Srivastava S."/>
            <person name="Dixit A."/>
            <person name="Pal A.K."/>
            <person name="Ghazi I.A."/>
            <person name="Yadav M."/>
            <person name="Pandit A."/>
            <person name="Bhargava A."/>
            <person name="Sureshbabu K."/>
            <person name="Batra K."/>
            <person name="Sharma T.R."/>
            <person name="Mohapatra T."/>
            <person name="Singh N.K."/>
            <person name="Messing J."/>
            <person name="Nelson A.B."/>
            <person name="Fuks G."/>
            <person name="Kavchok S."/>
            <person name="Keizer G."/>
            <person name="Linton E."/>
            <person name="Llaca V."/>
            <person name="Song R."/>
            <person name="Tanyolac B."/>
            <person name="Young S."/>
            <person name="Ho-Il K."/>
            <person name="Hahn J.H."/>
            <person name="Sangsakoo G."/>
            <person name="Vanavichit A."/>
            <person name="de Mattos Luiz.A.T."/>
            <person name="Zimmer P.D."/>
            <person name="Malone G."/>
            <person name="Dellagostin O."/>
            <person name="de Oliveira A.C."/>
            <person name="Bevan M."/>
            <person name="Bancroft I."/>
            <person name="Minx P."/>
            <person name="Cordum H."/>
            <person name="Wilson R."/>
            <person name="Cheng Z."/>
            <person name="Jin W."/>
            <person name="Jiang J."/>
            <person name="Leong S.A."/>
            <person name="Iwama H."/>
            <person name="Gojobori T."/>
            <person name="Itoh T."/>
            <person name="Niimura Y."/>
            <person name="Fujii Y."/>
            <person name="Habara T."/>
            <person name="Sakai H."/>
            <person name="Sato Y."/>
            <person name="Wilson G."/>
            <person name="Kumar K."/>
            <person name="McCouch S."/>
            <person name="Juretic N."/>
            <person name="Hoen D."/>
            <person name="Wright S."/>
            <person name="Bruskiewich R."/>
            <person name="Bureau T."/>
            <person name="Miyao A."/>
            <person name="Hirochika H."/>
            <person name="Nishikawa T."/>
            <person name="Kadowaki K."/>
            <person name="Sugiura M."/>
            <person name="Burr B."/>
            <person name="Sasaki T."/>
        </authorList>
    </citation>
    <scope>NUCLEOTIDE SEQUENCE [LARGE SCALE GENOMIC DNA]</scope>
    <source>
        <strain evidence="9">cv. Nipponbare</strain>
    </source>
</reference>
<keyword evidence="5" id="KW-0175">Coiled coil</keyword>
<feature type="region of interest" description="Disordered" evidence="6">
    <location>
        <begin position="246"/>
        <end position="266"/>
    </location>
</feature>
<dbReference type="InterPro" id="IPR036397">
    <property type="entry name" value="RNaseH_sf"/>
</dbReference>
<keyword evidence="4" id="KW-0378">Hydrolase</keyword>
<keyword evidence="3" id="KW-0540">Nuclease</keyword>
<evidence type="ECO:0000259" key="7">
    <source>
        <dbReference type="PROSITE" id="PS50994"/>
    </source>
</evidence>
<dbReference type="InterPro" id="IPR041588">
    <property type="entry name" value="Integrase_H2C2"/>
</dbReference>